<gene>
    <name evidence="3" type="ORF">ERS739223_01982</name>
</gene>
<keyword evidence="2" id="KW-1133">Transmembrane helix</keyword>
<evidence type="ECO:0000256" key="1">
    <source>
        <dbReference type="SAM" id="Coils"/>
    </source>
</evidence>
<reference evidence="3 4" key="1">
    <citation type="submission" date="2015-11" db="EMBL/GenBank/DDBJ databases">
        <authorList>
            <consortium name="Pathogen Informatics"/>
        </authorList>
    </citation>
    <scope>NUCLEOTIDE SEQUENCE [LARGE SCALE GENOMIC DNA]</scope>
    <source>
        <strain evidence="3 4">007A-0283</strain>
    </source>
</reference>
<accession>A0A9W5EXA6</accession>
<dbReference type="AlphaFoldDB" id="A0A9W5EXA6"/>
<evidence type="ECO:0000313" key="4">
    <source>
        <dbReference type="Proteomes" id="UP000052245"/>
    </source>
</evidence>
<sequence>MSYRDKLRDNLYADIRDILASWNNSSKKYDDFIKHYENLFDLIRIVNIKKSDIVIIDFFWGIAYFIIFLIILTNTFPYGYSINDRIFIFTFLLSTTFAYLYYRNRLNRDNDAIKEYITEVKRELTKMQNEFLKIQEKRINKLEQFADKTSKQLFFNNYNL</sequence>
<proteinExistence type="predicted"/>
<evidence type="ECO:0000313" key="3">
    <source>
        <dbReference type="EMBL" id="CUU92485.1"/>
    </source>
</evidence>
<keyword evidence="1" id="KW-0175">Coiled coil</keyword>
<feature type="transmembrane region" description="Helical" evidence="2">
    <location>
        <begin position="85"/>
        <end position="102"/>
    </location>
</feature>
<evidence type="ECO:0000256" key="2">
    <source>
        <dbReference type="SAM" id="Phobius"/>
    </source>
</evidence>
<feature type="coiled-coil region" evidence="1">
    <location>
        <begin position="103"/>
        <end position="152"/>
    </location>
</feature>
<organism evidence="3 4">
    <name type="scientific">Campylobacter hyointestinalis subsp. hyointestinalis</name>
    <dbReference type="NCBI Taxonomy" id="91352"/>
    <lineage>
        <taxon>Bacteria</taxon>
        <taxon>Pseudomonadati</taxon>
        <taxon>Campylobacterota</taxon>
        <taxon>Epsilonproteobacteria</taxon>
        <taxon>Campylobacterales</taxon>
        <taxon>Campylobacteraceae</taxon>
        <taxon>Campylobacter</taxon>
    </lineage>
</organism>
<dbReference type="RefSeq" id="WP_059425782.1">
    <property type="nucleotide sequence ID" value="NZ_FAVC01000011.1"/>
</dbReference>
<protein>
    <submittedName>
        <fullName evidence="3">Uncharacterized protein</fullName>
    </submittedName>
</protein>
<comment type="caution">
    <text evidence="3">The sequence shown here is derived from an EMBL/GenBank/DDBJ whole genome shotgun (WGS) entry which is preliminary data.</text>
</comment>
<name>A0A9W5EXA6_CAMHY</name>
<dbReference type="Proteomes" id="UP000052245">
    <property type="component" value="Unassembled WGS sequence"/>
</dbReference>
<keyword evidence="2" id="KW-0472">Membrane</keyword>
<feature type="transmembrane region" description="Helical" evidence="2">
    <location>
        <begin position="53"/>
        <end position="73"/>
    </location>
</feature>
<dbReference type="EMBL" id="FAVC01000011">
    <property type="protein sequence ID" value="CUU92485.1"/>
    <property type="molecule type" value="Genomic_DNA"/>
</dbReference>
<keyword evidence="2" id="KW-0812">Transmembrane</keyword>